<feature type="compositionally biased region" description="Acidic residues" evidence="11">
    <location>
        <begin position="617"/>
        <end position="641"/>
    </location>
</feature>
<keyword evidence="7" id="KW-0342">GTP-binding</keyword>
<feature type="compositionally biased region" description="Acidic residues" evidence="11">
    <location>
        <begin position="567"/>
        <end position="591"/>
    </location>
</feature>
<reference evidence="13 14" key="1">
    <citation type="journal article" date="2017" name="PLoS Biol.">
        <title>The sea cucumber genome provides insights into morphological evolution and visceral regeneration.</title>
        <authorList>
            <person name="Zhang X."/>
            <person name="Sun L."/>
            <person name="Yuan J."/>
            <person name="Sun Y."/>
            <person name="Gao Y."/>
            <person name="Zhang L."/>
            <person name="Li S."/>
            <person name="Dai H."/>
            <person name="Hamel J.F."/>
            <person name="Liu C."/>
            <person name="Yu Y."/>
            <person name="Liu S."/>
            <person name="Lin W."/>
            <person name="Guo K."/>
            <person name="Jin S."/>
            <person name="Xu P."/>
            <person name="Storey K.B."/>
            <person name="Huan P."/>
            <person name="Zhang T."/>
            <person name="Zhou Y."/>
            <person name="Zhang J."/>
            <person name="Lin C."/>
            <person name="Li X."/>
            <person name="Xing L."/>
            <person name="Huo D."/>
            <person name="Sun M."/>
            <person name="Wang L."/>
            <person name="Mercier A."/>
            <person name="Li F."/>
            <person name="Yang H."/>
            <person name="Xiang J."/>
        </authorList>
    </citation>
    <scope>NUCLEOTIDE SEQUENCE [LARGE SCALE GENOMIC DNA]</scope>
    <source>
        <strain evidence="13">Shaxun</strain>
        <tissue evidence="13">Muscle</tissue>
    </source>
</reference>
<feature type="compositionally biased region" description="Basic and acidic residues" evidence="11">
    <location>
        <begin position="916"/>
        <end position="926"/>
    </location>
</feature>
<dbReference type="GO" id="GO:0005525">
    <property type="term" value="F:GTP binding"/>
    <property type="evidence" value="ECO:0007669"/>
    <property type="project" value="UniProtKB-KW"/>
</dbReference>
<keyword evidence="2" id="KW-0690">Ribosome biogenesis</keyword>
<dbReference type="Pfam" id="PF08142">
    <property type="entry name" value="AARP2CN"/>
    <property type="match status" value="1"/>
</dbReference>
<feature type="region of interest" description="Disordered" evidence="11">
    <location>
        <begin position="429"/>
        <end position="749"/>
    </location>
</feature>
<evidence type="ECO:0000313" key="14">
    <source>
        <dbReference type="Proteomes" id="UP000230750"/>
    </source>
</evidence>
<feature type="compositionally biased region" description="Basic and acidic residues" evidence="11">
    <location>
        <begin position="683"/>
        <end position="692"/>
    </location>
</feature>
<organism evidence="13 14">
    <name type="scientific">Stichopus japonicus</name>
    <name type="common">Sea cucumber</name>
    <dbReference type="NCBI Taxonomy" id="307972"/>
    <lineage>
        <taxon>Eukaryota</taxon>
        <taxon>Metazoa</taxon>
        <taxon>Echinodermata</taxon>
        <taxon>Eleutherozoa</taxon>
        <taxon>Echinozoa</taxon>
        <taxon>Holothuroidea</taxon>
        <taxon>Aspidochirotacea</taxon>
        <taxon>Aspidochirotida</taxon>
        <taxon>Stichopodidae</taxon>
        <taxon>Apostichopus</taxon>
    </lineage>
</organism>
<evidence type="ECO:0000256" key="11">
    <source>
        <dbReference type="SAM" id="MobiDB-lite"/>
    </source>
</evidence>
<dbReference type="CDD" id="cd01882">
    <property type="entry name" value="BMS1"/>
    <property type="match status" value="1"/>
</dbReference>
<comment type="subcellular location">
    <subcellularLocation>
        <location evidence="1">Nucleus</location>
        <location evidence="1">Nucleolus</location>
    </subcellularLocation>
</comment>
<evidence type="ECO:0000256" key="5">
    <source>
        <dbReference type="ARBA" id="ARBA00022801"/>
    </source>
</evidence>
<keyword evidence="14" id="KW-1185">Reference proteome</keyword>
<keyword evidence="5" id="KW-0378">Hydrolase</keyword>
<evidence type="ECO:0000256" key="10">
    <source>
        <dbReference type="ARBA" id="ARBA00061391"/>
    </source>
</evidence>
<dbReference type="SUPFAM" id="SSF52540">
    <property type="entry name" value="P-loop containing nucleoside triphosphate hydrolases"/>
    <property type="match status" value="1"/>
</dbReference>
<dbReference type="GO" id="GO:0032040">
    <property type="term" value="C:small-subunit processome"/>
    <property type="evidence" value="ECO:0007669"/>
    <property type="project" value="UniProtKB-ARBA"/>
</dbReference>
<dbReference type="GO" id="GO:0000479">
    <property type="term" value="P:endonucleolytic cleavage of tricistronic rRNA transcript (SSU-rRNA, 5.8S rRNA, LSU-rRNA)"/>
    <property type="evidence" value="ECO:0007669"/>
    <property type="project" value="TreeGrafter"/>
</dbReference>
<accession>A0A2G8KFD5</accession>
<comment type="caution">
    <text evidence="13">The sequence shown here is derived from an EMBL/GenBank/DDBJ whole genome shotgun (WGS) entry which is preliminary data.</text>
</comment>
<evidence type="ECO:0000256" key="8">
    <source>
        <dbReference type="ARBA" id="ARBA00023242"/>
    </source>
</evidence>
<sequence>MDLYDIAFDHGHKFYAAAGAVRLEDFTDSNNVLALIQYKPNTFNKESTLKVKSVLNCCISRRKNIISSGRQAPLEPPPIVVAVVGPPKVGKTTLVKCLVKNFTQQNLTAINGPVTLVSGKKRRLTVIECNNDMSSMIDVAKVADLVLLMVDASFGFEMETFEFLNIAQAHGFPKIMGVLTHLDGMRNNKALNKTKKRLKHRFWKEVYQGAKLFYLSGMMHGEYLRREIHNLGRFISVMKFRPLIWRTSHSYILADRMEDLTNPELIRQKEKCDRHISLYGYVRGTPLKLGGSIHLAGCGDFEIKDITHLPDPCPLPDKEKKRSLDTRERLIYAPMSGVGGIVYDKDVVYVELGPNKSMEQTEEEGKPSNELVNNLIGTQHTLDTKMATSQMTLFDGAAPVTSGEVEETERGQYTEETVLVNGRKRRRVKFDDEDGQSEEASSSEEDDDEGFEDERDSRLLTAKKREQNVAASSSKKNKMDFADFQFADSDDDLEIDILPKRKTEMKKDRKERIKDDNEDSSGEDSSEEEATHSRSRKIEGDEARKFRKSSDGKKIEEDQRRRGQRDDDGDDDDDCEDDNDDDGEREIDDSISLDKRKKGERREKQMIQRQNIRTTDDGESEGEEGSSDDESSDDESDDSSTDDSKIENERNSPAKKKGSDGVNLHENEEISKRKSKGKAMKTSSKEGSKEEKLIEEEEFESASSEGDQDEEMEEVEGENREEDEEEAEDDKFSSSDQDESEEEEGKLKWKENLVEKASAAFIRQQQNTPNLRKLVYGEVVENDSDGETEVLGGFLTLSKPSEDEEKLSRGKDGQDTSGFPVKHIRDWDLNEVRELIADCFMTGKWEADEDAETLLEKDDELYGDFEDLETGEVHKGDPEKQTDERSSEEEDEDGDEEEKTEGEVGGEAKPALSVQDEDKQERERRMEKKRKAKMGLLEDEEEGPSFFDEWKEEMDQQSKLNRAEFQDMDDSVRTQYEGFRPGMYVRVEVADVPFEFVTNFDPTCPMVLGGLLSSESSIGFVQIRLKKHRWYPKILKTRDPLIFSVGWRRFQTIPLYCIQDHNGRNRLLKYTPEHLHCIATIWGPITPQGTGILAVQSISGREPGFRIAATGVILDLDKSINIVKKLKLTGVPLKIHKNTAFIQGMFNSALEVAKFEGALIRTVSGIRGQIKKASKAPPGAFRASFEDKLLRSDIVFLRTWYQVQLPKFYNPVTNMLLPKEQKGTWKGMRTVGQLRRDNNIPLPVNQDSLYKAIQRKPRRFNRLVIPRKLAQELPFKYRPQQRQRKEGLTIAGTRAVIREPHERKIAALMQELGALYKDKKRRDREDREKKSTENKKRIVKCCPHSFFNLPISWSFRASGNLIIKFRA</sequence>
<dbReference type="SMART" id="SM01362">
    <property type="entry name" value="DUF663"/>
    <property type="match status" value="1"/>
</dbReference>
<dbReference type="GO" id="GO:0005524">
    <property type="term" value="F:ATP binding"/>
    <property type="evidence" value="ECO:0007669"/>
    <property type="project" value="UniProtKB-KW"/>
</dbReference>
<feature type="compositionally biased region" description="Basic and acidic residues" evidence="11">
    <location>
        <begin position="497"/>
        <end position="515"/>
    </location>
</feature>
<evidence type="ECO:0000256" key="9">
    <source>
        <dbReference type="ARBA" id="ARBA00049117"/>
    </source>
</evidence>
<keyword evidence="3" id="KW-0597">Phosphoprotein</keyword>
<dbReference type="Gene3D" id="3.40.50.300">
    <property type="entry name" value="P-loop containing nucleotide triphosphate hydrolases"/>
    <property type="match status" value="1"/>
</dbReference>
<keyword evidence="8" id="KW-0539">Nucleus</keyword>
<dbReference type="GO" id="GO:0034511">
    <property type="term" value="F:U3 snoRNA binding"/>
    <property type="evidence" value="ECO:0007669"/>
    <property type="project" value="TreeGrafter"/>
</dbReference>
<dbReference type="GO" id="GO:0030686">
    <property type="term" value="C:90S preribosome"/>
    <property type="evidence" value="ECO:0007669"/>
    <property type="project" value="TreeGrafter"/>
</dbReference>
<dbReference type="STRING" id="307972.A0A2G8KFD5"/>
<dbReference type="PANTHER" id="PTHR12858:SF2">
    <property type="entry name" value="RIBOSOME BIOGENESIS PROTEIN BMS1 HOMOLOG"/>
    <property type="match status" value="1"/>
</dbReference>
<keyword evidence="6" id="KW-0067">ATP-binding</keyword>
<dbReference type="GO" id="GO:0003924">
    <property type="term" value="F:GTPase activity"/>
    <property type="evidence" value="ECO:0007669"/>
    <property type="project" value="TreeGrafter"/>
</dbReference>
<feature type="compositionally biased region" description="Basic and acidic residues" evidence="11">
    <location>
        <begin position="871"/>
        <end position="885"/>
    </location>
</feature>
<comment type="similarity">
    <text evidence="10">Belongs to the TRAFAC class translation factor GTPase superfamily. Bms1-like GTPase family. BMS1 subfamily.</text>
</comment>
<feature type="compositionally biased region" description="Acidic residues" evidence="11">
    <location>
        <begin position="693"/>
        <end position="729"/>
    </location>
</feature>
<dbReference type="PROSITE" id="PS51714">
    <property type="entry name" value="G_BMS1"/>
    <property type="match status" value="1"/>
</dbReference>
<dbReference type="InterPro" id="IPR039761">
    <property type="entry name" value="Bms1/Tsr1"/>
</dbReference>
<dbReference type="SMART" id="SM00785">
    <property type="entry name" value="AARP2CN"/>
    <property type="match status" value="1"/>
</dbReference>
<feature type="compositionally biased region" description="Acidic residues" evidence="11">
    <location>
        <begin position="886"/>
        <end position="900"/>
    </location>
</feature>
<feature type="compositionally biased region" description="Basic and acidic residues" evidence="11">
    <location>
        <begin position="642"/>
        <end position="672"/>
    </location>
</feature>
<evidence type="ECO:0000256" key="7">
    <source>
        <dbReference type="ARBA" id="ARBA00023134"/>
    </source>
</evidence>
<dbReference type="Pfam" id="PF04950">
    <property type="entry name" value="RIBIOP_C"/>
    <property type="match status" value="1"/>
</dbReference>
<name>A0A2G8KFD5_STIJA</name>
<feature type="compositionally biased region" description="Acidic residues" evidence="11">
    <location>
        <begin position="851"/>
        <end position="870"/>
    </location>
</feature>
<comment type="catalytic activity">
    <reaction evidence="9">
        <text>GTP + H2O = GDP + phosphate + H(+)</text>
        <dbReference type="Rhea" id="RHEA:19669"/>
        <dbReference type="ChEBI" id="CHEBI:15377"/>
        <dbReference type="ChEBI" id="CHEBI:15378"/>
        <dbReference type="ChEBI" id="CHEBI:37565"/>
        <dbReference type="ChEBI" id="CHEBI:43474"/>
        <dbReference type="ChEBI" id="CHEBI:58189"/>
    </reaction>
    <physiologicalReaction direction="left-to-right" evidence="9">
        <dbReference type="Rhea" id="RHEA:19670"/>
    </physiologicalReaction>
</comment>
<feature type="compositionally biased region" description="Basic and acidic residues" evidence="11">
    <location>
        <begin position="529"/>
        <end position="566"/>
    </location>
</feature>
<evidence type="ECO:0000256" key="4">
    <source>
        <dbReference type="ARBA" id="ARBA00022741"/>
    </source>
</evidence>
<feature type="region of interest" description="Disordered" evidence="11">
    <location>
        <begin position="795"/>
        <end position="822"/>
    </location>
</feature>
<dbReference type="InterPro" id="IPR007034">
    <property type="entry name" value="BMS1_TSR1_C"/>
</dbReference>
<dbReference type="FunFam" id="3.40.50.300:FF:000105">
    <property type="entry name" value="BMS1 ribosome biogenesis factor"/>
    <property type="match status" value="1"/>
</dbReference>
<dbReference type="GO" id="GO:0000462">
    <property type="term" value="P:maturation of SSU-rRNA from tricistronic rRNA transcript (SSU-rRNA, 5.8S rRNA, LSU-rRNA)"/>
    <property type="evidence" value="ECO:0007669"/>
    <property type="project" value="TreeGrafter"/>
</dbReference>
<dbReference type="PANTHER" id="PTHR12858">
    <property type="entry name" value="RIBOSOME BIOGENESIS PROTEIN"/>
    <property type="match status" value="1"/>
</dbReference>
<keyword evidence="4" id="KW-0547">Nucleotide-binding</keyword>
<dbReference type="GO" id="GO:0005654">
    <property type="term" value="C:nucleoplasm"/>
    <property type="evidence" value="ECO:0007669"/>
    <property type="project" value="UniProtKB-ARBA"/>
</dbReference>
<dbReference type="Proteomes" id="UP000230750">
    <property type="component" value="Unassembled WGS sequence"/>
</dbReference>
<proteinExistence type="inferred from homology"/>
<protein>
    <submittedName>
        <fullName evidence="13">Putative ribosome biogenesis protein BMS1-like</fullName>
    </submittedName>
</protein>
<dbReference type="InterPro" id="IPR027417">
    <property type="entry name" value="P-loop_NTPase"/>
</dbReference>
<feature type="compositionally biased region" description="Basic and acidic residues" evidence="11">
    <location>
        <begin position="455"/>
        <end position="467"/>
    </location>
</feature>
<dbReference type="InterPro" id="IPR037875">
    <property type="entry name" value="Bms1_N"/>
</dbReference>
<dbReference type="OrthoDB" id="10260897at2759"/>
<feature type="compositionally biased region" description="Acidic residues" evidence="11">
    <location>
        <begin position="516"/>
        <end position="528"/>
    </location>
</feature>
<evidence type="ECO:0000256" key="6">
    <source>
        <dbReference type="ARBA" id="ARBA00022840"/>
    </source>
</evidence>
<evidence type="ECO:0000256" key="3">
    <source>
        <dbReference type="ARBA" id="ARBA00022553"/>
    </source>
</evidence>
<dbReference type="EMBL" id="MRZV01000626">
    <property type="protein sequence ID" value="PIK46707.1"/>
    <property type="molecule type" value="Genomic_DNA"/>
</dbReference>
<feature type="domain" description="Bms1-type G" evidence="12">
    <location>
        <begin position="76"/>
        <end position="241"/>
    </location>
</feature>
<dbReference type="InterPro" id="IPR030387">
    <property type="entry name" value="G_Bms1/Tsr1_dom"/>
</dbReference>
<evidence type="ECO:0000256" key="2">
    <source>
        <dbReference type="ARBA" id="ARBA00022517"/>
    </source>
</evidence>
<feature type="compositionally biased region" description="Acidic residues" evidence="11">
    <location>
        <begin position="431"/>
        <end position="454"/>
    </location>
</feature>
<feature type="region of interest" description="Disordered" evidence="11">
    <location>
        <begin position="851"/>
        <end position="943"/>
    </location>
</feature>
<gene>
    <name evidence="13" type="ORF">BSL78_16419</name>
</gene>
<evidence type="ECO:0000259" key="12">
    <source>
        <dbReference type="PROSITE" id="PS51714"/>
    </source>
</evidence>
<evidence type="ECO:0000256" key="1">
    <source>
        <dbReference type="ARBA" id="ARBA00004604"/>
    </source>
</evidence>
<dbReference type="InterPro" id="IPR012948">
    <property type="entry name" value="AARP2CN"/>
</dbReference>
<evidence type="ECO:0000313" key="13">
    <source>
        <dbReference type="EMBL" id="PIK46707.1"/>
    </source>
</evidence>